<dbReference type="InterPro" id="IPR039261">
    <property type="entry name" value="FNR_nucleotide-bd"/>
</dbReference>
<dbReference type="RefSeq" id="WP_071091943.1">
    <property type="nucleotide sequence ID" value="NZ_MBLM01000178.1"/>
</dbReference>
<dbReference type="AlphaFoldDB" id="A0A1S1Q4H9"/>
<dbReference type="Gene3D" id="3.40.50.80">
    <property type="entry name" value="Nucleotide-binding domain of ferredoxin-NADP reductase (FNR) module"/>
    <property type="match status" value="1"/>
</dbReference>
<evidence type="ECO:0008006" key="3">
    <source>
        <dbReference type="Google" id="ProtNLM"/>
    </source>
</evidence>
<dbReference type="Proteomes" id="UP000179627">
    <property type="component" value="Unassembled WGS sequence"/>
</dbReference>
<name>A0A1S1Q4H9_9ACTN</name>
<reference evidence="2" key="1">
    <citation type="submission" date="2016-07" db="EMBL/GenBank/DDBJ databases">
        <title>Sequence Frankia sp. strain CcI1.17.</title>
        <authorList>
            <person name="Ghodhbane-Gtari F."/>
            <person name="Swanson E."/>
            <person name="Gueddou A."/>
            <person name="Morris K."/>
            <person name="Hezbri K."/>
            <person name="Ktari A."/>
            <person name="Nouioui I."/>
            <person name="Abebe-Akele F."/>
            <person name="Simpson S."/>
            <person name="Thomas K."/>
            <person name="Gtari M."/>
            <person name="Tisa L.S."/>
            <person name="Hurst S."/>
        </authorList>
    </citation>
    <scope>NUCLEOTIDE SEQUENCE [LARGE SCALE GENOMIC DNA]</scope>
    <source>
        <strain evidence="2">Cc1.17</strain>
    </source>
</reference>
<proteinExistence type="predicted"/>
<gene>
    <name evidence="1" type="ORF">CC117_30455</name>
</gene>
<sequence length="92" mass="10239">MLYTTADSTPAVFDAGLHALEREHGGHLAVRRRYNAQAGQLQDMDILGLLPAAESESLFSVCGSERFTDRVERTLLASGKSPDRIRVERFVY</sequence>
<evidence type="ECO:0000313" key="2">
    <source>
        <dbReference type="Proteomes" id="UP000179627"/>
    </source>
</evidence>
<accession>A0A1S1Q4H9</accession>
<dbReference type="EMBL" id="MBLM01000178">
    <property type="protein sequence ID" value="OHV28479.1"/>
    <property type="molecule type" value="Genomic_DNA"/>
</dbReference>
<dbReference type="SUPFAM" id="SSF52343">
    <property type="entry name" value="Ferredoxin reductase-like, C-terminal NADP-linked domain"/>
    <property type="match status" value="1"/>
</dbReference>
<organism evidence="1 2">
    <name type="scientific">Parafrankia colletiae</name>
    <dbReference type="NCBI Taxonomy" id="573497"/>
    <lineage>
        <taxon>Bacteria</taxon>
        <taxon>Bacillati</taxon>
        <taxon>Actinomycetota</taxon>
        <taxon>Actinomycetes</taxon>
        <taxon>Frankiales</taxon>
        <taxon>Frankiaceae</taxon>
        <taxon>Parafrankia</taxon>
    </lineage>
</organism>
<comment type="caution">
    <text evidence="1">The sequence shown here is derived from an EMBL/GenBank/DDBJ whole genome shotgun (WGS) entry which is preliminary data.</text>
</comment>
<protein>
    <recommendedName>
        <fullName evidence="3">Oxidoreductase FAD/NAD(P)-binding domain-containing protein</fullName>
    </recommendedName>
</protein>
<keyword evidence="2" id="KW-1185">Reference proteome</keyword>
<evidence type="ECO:0000313" key="1">
    <source>
        <dbReference type="EMBL" id="OHV28479.1"/>
    </source>
</evidence>